<dbReference type="PANTHER" id="PTHR47966">
    <property type="entry name" value="BETA-SITE APP-CLEAVING ENZYME, ISOFORM A-RELATED"/>
    <property type="match status" value="1"/>
</dbReference>
<feature type="domain" description="Peptidase A1" evidence="6">
    <location>
        <begin position="73"/>
        <end position="664"/>
    </location>
</feature>
<dbReference type="Proteomes" id="UP001328107">
    <property type="component" value="Unassembled WGS sequence"/>
</dbReference>
<keyword evidence="4" id="KW-0645">Protease</keyword>
<name>A0AAN5D5Z0_9BILA</name>
<accession>A0AAN5D5Z0</accession>
<feature type="disulfide bond" evidence="3">
    <location>
        <begin position="104"/>
        <end position="112"/>
    </location>
</feature>
<dbReference type="GO" id="GO:0005764">
    <property type="term" value="C:lysosome"/>
    <property type="evidence" value="ECO:0007669"/>
    <property type="project" value="TreeGrafter"/>
</dbReference>
<comment type="similarity">
    <text evidence="1 4">Belongs to the peptidase A1 family.</text>
</comment>
<evidence type="ECO:0000256" key="4">
    <source>
        <dbReference type="RuleBase" id="RU000454"/>
    </source>
</evidence>
<evidence type="ECO:0000313" key="8">
    <source>
        <dbReference type="Proteomes" id="UP001328107"/>
    </source>
</evidence>
<gene>
    <name evidence="7" type="ORF">PMAYCL1PPCAC_27573</name>
</gene>
<feature type="active site" evidence="2">
    <location>
        <position position="282"/>
    </location>
</feature>
<feature type="signal peptide" evidence="5">
    <location>
        <begin position="1"/>
        <end position="17"/>
    </location>
</feature>
<feature type="non-terminal residue" evidence="7">
    <location>
        <position position="1"/>
    </location>
</feature>
<dbReference type="PROSITE" id="PS51767">
    <property type="entry name" value="PEPTIDASE_A1"/>
    <property type="match status" value="1"/>
</dbReference>
<evidence type="ECO:0000256" key="2">
    <source>
        <dbReference type="PIRSR" id="PIRSR601461-1"/>
    </source>
</evidence>
<dbReference type="FunFam" id="2.40.70.10:FF:000196">
    <property type="entry name" value="Uncharacterized protein"/>
    <property type="match status" value="2"/>
</dbReference>
<dbReference type="InterPro" id="IPR021109">
    <property type="entry name" value="Peptidase_aspartic_dom_sf"/>
</dbReference>
<feature type="chain" id="PRO_5042957346" description="Peptidase A1 domain-containing protein" evidence="5">
    <location>
        <begin position="18"/>
        <end position="664"/>
    </location>
</feature>
<dbReference type="SUPFAM" id="SSF50630">
    <property type="entry name" value="Acid proteases"/>
    <property type="match status" value="2"/>
</dbReference>
<keyword evidence="8" id="KW-1185">Reference proteome</keyword>
<dbReference type="CDD" id="cd05471">
    <property type="entry name" value="pepsin_like"/>
    <property type="match status" value="2"/>
</dbReference>
<protein>
    <recommendedName>
        <fullName evidence="6">Peptidase A1 domain-containing protein</fullName>
    </recommendedName>
</protein>
<feature type="non-terminal residue" evidence="7">
    <location>
        <position position="664"/>
    </location>
</feature>
<organism evidence="7 8">
    <name type="scientific">Pristionchus mayeri</name>
    <dbReference type="NCBI Taxonomy" id="1317129"/>
    <lineage>
        <taxon>Eukaryota</taxon>
        <taxon>Metazoa</taxon>
        <taxon>Ecdysozoa</taxon>
        <taxon>Nematoda</taxon>
        <taxon>Chromadorea</taxon>
        <taxon>Rhabditida</taxon>
        <taxon>Rhabditina</taxon>
        <taxon>Diplogasteromorpha</taxon>
        <taxon>Diplogasteroidea</taxon>
        <taxon>Neodiplogasteridae</taxon>
        <taxon>Pristionchus</taxon>
    </lineage>
</organism>
<dbReference type="InterPro" id="IPR034164">
    <property type="entry name" value="Pepsin-like_dom"/>
</dbReference>
<dbReference type="InterPro" id="IPR033121">
    <property type="entry name" value="PEPTIDASE_A1"/>
</dbReference>
<proteinExistence type="inferred from homology"/>
<evidence type="ECO:0000313" key="7">
    <source>
        <dbReference type="EMBL" id="GMR57378.1"/>
    </source>
</evidence>
<keyword evidence="4" id="KW-0064">Aspartyl protease</keyword>
<dbReference type="PANTHER" id="PTHR47966:SF45">
    <property type="entry name" value="PEPTIDASE A1 DOMAIN-CONTAINING PROTEIN"/>
    <property type="match status" value="1"/>
</dbReference>
<dbReference type="EMBL" id="BTRK01000006">
    <property type="protein sequence ID" value="GMR57378.1"/>
    <property type="molecule type" value="Genomic_DNA"/>
</dbReference>
<dbReference type="Gene3D" id="2.40.70.10">
    <property type="entry name" value="Acid Proteases"/>
    <property type="match status" value="4"/>
</dbReference>
<keyword evidence="4" id="KW-0378">Hydrolase</keyword>
<keyword evidence="5" id="KW-0732">Signal</keyword>
<dbReference type="Pfam" id="PF00026">
    <property type="entry name" value="Asp"/>
    <property type="match status" value="2"/>
</dbReference>
<dbReference type="GO" id="GO:0006508">
    <property type="term" value="P:proteolysis"/>
    <property type="evidence" value="ECO:0007669"/>
    <property type="project" value="UniProtKB-KW"/>
</dbReference>
<sequence length="664" mass="72391">GMRTFFVLLAVLGLALSHVHQMKLRKRDSIRKHLIKEGKWEEYMATKDTTRAARTSFASGYPQTVNDYDDAEYVGNITIGTPGQFFEVILDTGSANLWVPDSTCSGGLTNPCKDKNKFTSSKSSTWVKNGRAFTISYGTGSAKGFLGQDTVRFGDNAGALTVPKCTFGQATSIAAFFKNEVIDGILGLAFQALAVDNVKPPFIEAIDQKLVDQPLFTVWLEHEGAQENVNGGIYTYGAIDTTNCGPIIAYEPLSSATYFEFKLTSMSLGSYSNNKGWKVISDTGTSLMAGPEAIFNRAYGLYMLDCNAQIPDLNLVIGSTTYKLNYENMIFPATETECAFAMQGFNGGAFGMRTLFVMLALAAIALSHVHQMRLRKKDSLRKLLVRDGKWEEYMATKNEMKRAARASFAAGFPQKVNDYDDSEYVGNITIGTPGQAFEVILDTGSANLWVPDSTCSGGLTNPCVNKHKFQSSKSSTWAKNGLDHHITYGTGSAKGFLGQDTVRFGTDNTALTVPKCTFGQATSIAAFFKNDVMDGILGLAFQALAVDNVKPPFIEAVDQKLVQQPLFTVWLEHEGAKENVAGGIYTYGAYDKTYGLYMLASCKTQIPDLKLVIGSHTYSLTSKNMVVPVTALKCGLAIDGFNGGAFGPSWILGDPFIRQYCQIY</sequence>
<evidence type="ECO:0000256" key="5">
    <source>
        <dbReference type="SAM" id="SignalP"/>
    </source>
</evidence>
<dbReference type="AlphaFoldDB" id="A0AAN5D5Z0"/>
<evidence type="ECO:0000259" key="6">
    <source>
        <dbReference type="PROSITE" id="PS51767"/>
    </source>
</evidence>
<dbReference type="GO" id="GO:0004190">
    <property type="term" value="F:aspartic-type endopeptidase activity"/>
    <property type="evidence" value="ECO:0007669"/>
    <property type="project" value="UniProtKB-KW"/>
</dbReference>
<evidence type="ECO:0000256" key="1">
    <source>
        <dbReference type="ARBA" id="ARBA00007447"/>
    </source>
</evidence>
<dbReference type="InterPro" id="IPR001969">
    <property type="entry name" value="Aspartic_peptidase_AS"/>
</dbReference>
<dbReference type="InterPro" id="IPR001461">
    <property type="entry name" value="Aspartic_peptidase_A1"/>
</dbReference>
<dbReference type="PROSITE" id="PS00141">
    <property type="entry name" value="ASP_PROTEASE"/>
    <property type="match status" value="2"/>
</dbReference>
<dbReference type="PRINTS" id="PR00792">
    <property type="entry name" value="PEPSIN"/>
</dbReference>
<keyword evidence="3" id="KW-1015">Disulfide bond</keyword>
<feature type="active site" evidence="2">
    <location>
        <position position="91"/>
    </location>
</feature>
<reference evidence="8" key="1">
    <citation type="submission" date="2022-10" db="EMBL/GenBank/DDBJ databases">
        <title>Genome assembly of Pristionchus species.</title>
        <authorList>
            <person name="Yoshida K."/>
            <person name="Sommer R.J."/>
        </authorList>
    </citation>
    <scope>NUCLEOTIDE SEQUENCE [LARGE SCALE GENOMIC DNA]</scope>
    <source>
        <strain evidence="8">RS5460</strain>
    </source>
</reference>
<evidence type="ECO:0000256" key="3">
    <source>
        <dbReference type="PIRSR" id="PIRSR601461-2"/>
    </source>
</evidence>
<comment type="caution">
    <text evidence="7">The sequence shown here is derived from an EMBL/GenBank/DDBJ whole genome shotgun (WGS) entry which is preliminary data.</text>
</comment>